<dbReference type="FunFam" id="3.40.50.11660:FF:000002">
    <property type="entry name" value="Alpha-(1,3)-fucosyltransferase"/>
    <property type="match status" value="1"/>
</dbReference>
<sequence length="443" mass="51824">MRPKACLIKCKLLLKCVMKNIFKMGTRFVRLLIKISRMRILWILLLFLIALLSYTRKCESDQLKNYYVKKHSSNPVIVWWTSNFPGTMEVRYCSSHIKCDIYSNKNASLQYNVSAYLFYGSNIEIEDLPRKHPREIWGLYHEESPRNLEVLMHESMLSLFNFSATFSRYSNVPFPLQYMGSIDDITSTEYFIPTSVKNGLLNRISSIIYLQSDCETSTERDTYVKELMKYIQIDSYGACLNNKKLPKQFSEDYLNNLNEDNFLKFVARYKFVVAIENGVCEDYVTEKFWRAIKVGSVPIYFGSPSIRDWFPNNKSAILLDDFPTPEVMSKHIKKLLNNDNLYDEYLEHKIKKVITNQRLVEEIQARPYQGDGIQSVEKFECFICEKLHNKSGLGINIVDKSHYDCPKPVSALTLSVNPTNPWVYSWKYAKNRAHELYNMLAYG</sequence>
<keyword evidence="4 11" id="KW-0328">Glycosyltransferase</keyword>
<feature type="domain" description="Fucosyltransferase N-terminal" evidence="13">
    <location>
        <begin position="73"/>
        <end position="175"/>
    </location>
</feature>
<gene>
    <name evidence="14" type="ORF">DIATSA_LOCUS4004</name>
</gene>
<dbReference type="InterPro" id="IPR031481">
    <property type="entry name" value="Glyco_tran_10_N"/>
</dbReference>
<dbReference type="InterPro" id="IPR055270">
    <property type="entry name" value="Glyco_tran_10_C"/>
</dbReference>
<protein>
    <recommendedName>
        <fullName evidence="11">Fucosyltransferase</fullName>
        <ecNumber evidence="11">2.4.1.-</ecNumber>
    </recommendedName>
</protein>
<dbReference type="PANTHER" id="PTHR11929:SF194">
    <property type="entry name" value="ALPHA-(1,3)-FUCOSYLTRANSFERASE 10"/>
    <property type="match status" value="1"/>
</dbReference>
<keyword evidence="11" id="KW-0333">Golgi apparatus</keyword>
<dbReference type="GO" id="GO:0046920">
    <property type="term" value="F:alpha-(1-&gt;3)-fucosyltransferase activity"/>
    <property type="evidence" value="ECO:0007669"/>
    <property type="project" value="TreeGrafter"/>
</dbReference>
<evidence type="ECO:0000256" key="11">
    <source>
        <dbReference type="RuleBase" id="RU003832"/>
    </source>
</evidence>
<evidence type="ECO:0000256" key="10">
    <source>
        <dbReference type="ARBA" id="ARBA00023180"/>
    </source>
</evidence>
<evidence type="ECO:0000256" key="1">
    <source>
        <dbReference type="ARBA" id="ARBA00004447"/>
    </source>
</evidence>
<reference evidence="14" key="2">
    <citation type="submission" date="2022-10" db="EMBL/GenBank/DDBJ databases">
        <authorList>
            <consortium name="ENA_rothamsted_submissions"/>
            <consortium name="culmorum"/>
            <person name="King R."/>
        </authorList>
    </citation>
    <scope>NUCLEOTIDE SEQUENCE</scope>
</reference>
<evidence type="ECO:0000256" key="9">
    <source>
        <dbReference type="ARBA" id="ARBA00023136"/>
    </source>
</evidence>
<evidence type="ECO:0000256" key="3">
    <source>
        <dbReference type="ARBA" id="ARBA00008919"/>
    </source>
</evidence>
<evidence type="ECO:0000256" key="2">
    <source>
        <dbReference type="ARBA" id="ARBA00004922"/>
    </source>
</evidence>
<comment type="pathway">
    <text evidence="2">Protein modification; protein glycosylation.</text>
</comment>
<dbReference type="SUPFAM" id="SSF53756">
    <property type="entry name" value="UDP-Glycosyltransferase/glycogen phosphorylase"/>
    <property type="match status" value="1"/>
</dbReference>
<dbReference type="GO" id="GO:0032580">
    <property type="term" value="C:Golgi cisterna membrane"/>
    <property type="evidence" value="ECO:0007669"/>
    <property type="project" value="UniProtKB-SubCell"/>
</dbReference>
<dbReference type="Pfam" id="PF17039">
    <property type="entry name" value="Glyco_tran_10_N"/>
    <property type="match status" value="1"/>
</dbReference>
<dbReference type="Pfam" id="PF00852">
    <property type="entry name" value="Glyco_transf_10"/>
    <property type="match status" value="1"/>
</dbReference>
<proteinExistence type="inferred from homology"/>
<evidence type="ECO:0000256" key="5">
    <source>
        <dbReference type="ARBA" id="ARBA00022679"/>
    </source>
</evidence>
<keyword evidence="10" id="KW-0325">Glycoprotein</keyword>
<dbReference type="Proteomes" id="UP001153714">
    <property type="component" value="Chromosome 15"/>
</dbReference>
<evidence type="ECO:0000256" key="4">
    <source>
        <dbReference type="ARBA" id="ARBA00022676"/>
    </source>
</evidence>
<dbReference type="EC" id="2.4.1.-" evidence="11"/>
<dbReference type="AlphaFoldDB" id="A0A9N9QYS4"/>
<dbReference type="EMBL" id="OU893346">
    <property type="protein sequence ID" value="CAG9786014.1"/>
    <property type="molecule type" value="Genomic_DNA"/>
</dbReference>
<keyword evidence="7" id="KW-0735">Signal-anchor</keyword>
<keyword evidence="8" id="KW-1133">Transmembrane helix</keyword>
<keyword evidence="5 11" id="KW-0808">Transferase</keyword>
<dbReference type="InterPro" id="IPR038577">
    <property type="entry name" value="GT10-like_C_sf"/>
</dbReference>
<reference evidence="14" key="1">
    <citation type="submission" date="2021-12" db="EMBL/GenBank/DDBJ databases">
        <authorList>
            <person name="King R."/>
        </authorList>
    </citation>
    <scope>NUCLEOTIDE SEQUENCE</scope>
</reference>
<keyword evidence="15" id="KW-1185">Reference proteome</keyword>
<dbReference type="OrthoDB" id="9993460at2759"/>
<dbReference type="PANTHER" id="PTHR11929">
    <property type="entry name" value="ALPHA- 1,3 -FUCOSYLTRANSFERASE"/>
    <property type="match status" value="1"/>
</dbReference>
<name>A0A9N9QYS4_9NEOP</name>
<feature type="domain" description="Fucosyltransferase C-terminal" evidence="12">
    <location>
        <begin position="205"/>
        <end position="391"/>
    </location>
</feature>
<comment type="similarity">
    <text evidence="3 11">Belongs to the glycosyltransferase 10 family.</text>
</comment>
<comment type="subcellular location">
    <subcellularLocation>
        <location evidence="1 11">Golgi apparatus</location>
        <location evidence="1 11">Golgi stack membrane</location>
        <topology evidence="1 11">Single-pass type II membrane protein</topology>
    </subcellularLocation>
</comment>
<evidence type="ECO:0000256" key="7">
    <source>
        <dbReference type="ARBA" id="ARBA00022968"/>
    </source>
</evidence>
<accession>A0A9N9QYS4</accession>
<evidence type="ECO:0000256" key="6">
    <source>
        <dbReference type="ARBA" id="ARBA00022692"/>
    </source>
</evidence>
<evidence type="ECO:0000259" key="12">
    <source>
        <dbReference type="Pfam" id="PF00852"/>
    </source>
</evidence>
<evidence type="ECO:0000313" key="15">
    <source>
        <dbReference type="Proteomes" id="UP001153714"/>
    </source>
</evidence>
<organism evidence="14 15">
    <name type="scientific">Diatraea saccharalis</name>
    <name type="common">sugarcane borer</name>
    <dbReference type="NCBI Taxonomy" id="40085"/>
    <lineage>
        <taxon>Eukaryota</taxon>
        <taxon>Metazoa</taxon>
        <taxon>Ecdysozoa</taxon>
        <taxon>Arthropoda</taxon>
        <taxon>Hexapoda</taxon>
        <taxon>Insecta</taxon>
        <taxon>Pterygota</taxon>
        <taxon>Neoptera</taxon>
        <taxon>Endopterygota</taxon>
        <taxon>Lepidoptera</taxon>
        <taxon>Glossata</taxon>
        <taxon>Ditrysia</taxon>
        <taxon>Pyraloidea</taxon>
        <taxon>Crambidae</taxon>
        <taxon>Crambinae</taxon>
        <taxon>Diatraea</taxon>
    </lineage>
</organism>
<keyword evidence="6 11" id="KW-0812">Transmembrane</keyword>
<evidence type="ECO:0000259" key="13">
    <source>
        <dbReference type="Pfam" id="PF17039"/>
    </source>
</evidence>
<keyword evidence="9" id="KW-0472">Membrane</keyword>
<evidence type="ECO:0000313" key="14">
    <source>
        <dbReference type="EMBL" id="CAG9786014.1"/>
    </source>
</evidence>
<dbReference type="Gene3D" id="3.40.50.11660">
    <property type="entry name" value="Glycosyl transferase family 10, C-terminal domain"/>
    <property type="match status" value="1"/>
</dbReference>
<evidence type="ECO:0000256" key="8">
    <source>
        <dbReference type="ARBA" id="ARBA00022989"/>
    </source>
</evidence>
<dbReference type="InterPro" id="IPR001503">
    <property type="entry name" value="Glyco_trans_10"/>
</dbReference>